<dbReference type="AlphaFoldDB" id="A0A4Y4DPK7"/>
<dbReference type="InterPro" id="IPR046174">
    <property type="entry name" value="DUF6176"/>
</dbReference>
<keyword evidence="2" id="KW-1185">Reference proteome</keyword>
<accession>A0A4Y4DPK7</accession>
<evidence type="ECO:0008006" key="3">
    <source>
        <dbReference type="Google" id="ProtNLM"/>
    </source>
</evidence>
<protein>
    <recommendedName>
        <fullName evidence="3">NIPSNAP domain-containing protein</fullName>
    </recommendedName>
</protein>
<organism evidence="1 2">
    <name type="scientific">Glutamicibacter uratoxydans</name>
    <name type="common">Arthrobacter uratoxydans</name>
    <dbReference type="NCBI Taxonomy" id="43667"/>
    <lineage>
        <taxon>Bacteria</taxon>
        <taxon>Bacillati</taxon>
        <taxon>Actinomycetota</taxon>
        <taxon>Actinomycetes</taxon>
        <taxon>Micrococcales</taxon>
        <taxon>Micrococcaceae</taxon>
        <taxon>Glutamicibacter</taxon>
    </lineage>
</organism>
<evidence type="ECO:0000313" key="1">
    <source>
        <dbReference type="EMBL" id="GED05535.1"/>
    </source>
</evidence>
<dbReference type="EMBL" id="BJNY01000005">
    <property type="protein sequence ID" value="GED05535.1"/>
    <property type="molecule type" value="Genomic_DNA"/>
</dbReference>
<dbReference type="Pfam" id="PF19673">
    <property type="entry name" value="DUF6176"/>
    <property type="match status" value="1"/>
</dbReference>
<reference evidence="1 2" key="1">
    <citation type="submission" date="2019-06" db="EMBL/GenBank/DDBJ databases">
        <title>Whole genome shotgun sequence of Glutamicibacter uratoxydans NBRC 15515.</title>
        <authorList>
            <person name="Hosoyama A."/>
            <person name="Uohara A."/>
            <person name="Ohji S."/>
            <person name="Ichikawa N."/>
        </authorList>
    </citation>
    <scope>NUCLEOTIDE SEQUENCE [LARGE SCALE GENOMIC DNA]</scope>
    <source>
        <strain evidence="1 2">NBRC 15515</strain>
    </source>
</reference>
<gene>
    <name evidence="1" type="ORF">AUR04nite_10670</name>
</gene>
<name>A0A4Y4DPK7_GLUUR</name>
<dbReference type="OrthoDB" id="3233233at2"/>
<sequence>MQIEMMRFRVLPGATDQVNEWMDFLNSNMPAVLETLEGEKMFVETIFSETLDGVDYLYWYSIQGEGGIEVQDSTHWIDEAHLKYWKACIDPDFTPQVLTQRVSMIPERITAQMH</sequence>
<evidence type="ECO:0000313" key="2">
    <source>
        <dbReference type="Proteomes" id="UP000316612"/>
    </source>
</evidence>
<comment type="caution">
    <text evidence="1">The sequence shown here is derived from an EMBL/GenBank/DDBJ whole genome shotgun (WGS) entry which is preliminary data.</text>
</comment>
<dbReference type="RefSeq" id="WP_141362711.1">
    <property type="nucleotide sequence ID" value="NZ_BAAAJL010000008.1"/>
</dbReference>
<dbReference type="Proteomes" id="UP000316612">
    <property type="component" value="Unassembled WGS sequence"/>
</dbReference>
<proteinExistence type="predicted"/>